<evidence type="ECO:0000313" key="2">
    <source>
        <dbReference type="EMBL" id="EFA78248.1"/>
    </source>
</evidence>
<proteinExistence type="predicted"/>
<dbReference type="AlphaFoldDB" id="D3BK18"/>
<dbReference type="RefSeq" id="XP_020430373.1">
    <property type="nucleotide sequence ID" value="XM_020579698.1"/>
</dbReference>
<dbReference type="EMBL" id="ADBJ01000038">
    <property type="protein sequence ID" value="EFA78248.1"/>
    <property type="molecule type" value="Genomic_DNA"/>
</dbReference>
<evidence type="ECO:0000256" key="1">
    <source>
        <dbReference type="SAM" id="MobiDB-lite"/>
    </source>
</evidence>
<keyword evidence="3" id="KW-1185">Reference proteome</keyword>
<feature type="compositionally biased region" description="Low complexity" evidence="1">
    <location>
        <begin position="12"/>
        <end position="24"/>
    </location>
</feature>
<dbReference type="GeneID" id="31364375"/>
<dbReference type="Proteomes" id="UP000001396">
    <property type="component" value="Unassembled WGS sequence"/>
</dbReference>
<comment type="caution">
    <text evidence="2">The sequence shown here is derived from an EMBL/GenBank/DDBJ whole genome shotgun (WGS) entry which is preliminary data.</text>
</comment>
<sequence length="271" mass="31336">MKMDNIIVDNNQQQQQQQEQQQSQKRSAADLIGSNITANSSSKYQCLQLNKNNNSLNISNKQYKSLPKYTKGISEEDFTKQILDYLDIDPKDIENITKIESIKIREGVYMNILARHLDYQVLKNWIEEAMTNKQWRVVSMLVVLSNSVSSFLVPSLIANLINARKDNLLQACLRTMNDISVGDQILIIKYCLESVASRVSLLNCVLWTSILLDSHFQEWMRTPEILEPYSEIIRNLQYESKLIGRSKAFIQSKLDSEQTIDANYSIHYFDL</sequence>
<dbReference type="FunCoup" id="D3BK18">
    <property type="interactions" value="805"/>
</dbReference>
<evidence type="ECO:0000313" key="3">
    <source>
        <dbReference type="Proteomes" id="UP000001396"/>
    </source>
</evidence>
<reference evidence="2 3" key="1">
    <citation type="journal article" date="2011" name="Genome Res.">
        <title>Phylogeny-wide analysis of social amoeba genomes highlights ancient origins for complex intercellular communication.</title>
        <authorList>
            <person name="Heidel A.J."/>
            <person name="Lawal H.M."/>
            <person name="Felder M."/>
            <person name="Schilde C."/>
            <person name="Helps N.R."/>
            <person name="Tunggal B."/>
            <person name="Rivero F."/>
            <person name="John U."/>
            <person name="Schleicher M."/>
            <person name="Eichinger L."/>
            <person name="Platzer M."/>
            <person name="Noegel A.A."/>
            <person name="Schaap P."/>
            <person name="Gloeckner G."/>
        </authorList>
    </citation>
    <scope>NUCLEOTIDE SEQUENCE [LARGE SCALE GENOMIC DNA]</scope>
    <source>
        <strain evidence="3">ATCC 26659 / Pp 5 / PN500</strain>
    </source>
</reference>
<organism evidence="2 3">
    <name type="scientific">Heterostelium pallidum (strain ATCC 26659 / Pp 5 / PN500)</name>
    <name type="common">Cellular slime mold</name>
    <name type="synonym">Polysphondylium pallidum</name>
    <dbReference type="NCBI Taxonomy" id="670386"/>
    <lineage>
        <taxon>Eukaryota</taxon>
        <taxon>Amoebozoa</taxon>
        <taxon>Evosea</taxon>
        <taxon>Eumycetozoa</taxon>
        <taxon>Dictyostelia</taxon>
        <taxon>Acytosteliales</taxon>
        <taxon>Acytosteliaceae</taxon>
        <taxon>Heterostelium</taxon>
    </lineage>
</organism>
<accession>D3BK18</accession>
<protein>
    <submittedName>
        <fullName evidence="2">Uncharacterized protein</fullName>
    </submittedName>
</protein>
<feature type="region of interest" description="Disordered" evidence="1">
    <location>
        <begin position="1"/>
        <end position="29"/>
    </location>
</feature>
<name>D3BK18_HETP5</name>
<dbReference type="InParanoid" id="D3BK18"/>
<gene>
    <name evidence="2" type="ORF">PPL_08899</name>
</gene>